<accession>A0A6M5YME1</accession>
<dbReference type="InterPro" id="IPR003961">
    <property type="entry name" value="FN3_dom"/>
</dbReference>
<evidence type="ECO:0000313" key="4">
    <source>
        <dbReference type="EMBL" id="QJW95289.1"/>
    </source>
</evidence>
<evidence type="ECO:0000259" key="3">
    <source>
        <dbReference type="Pfam" id="PF16656"/>
    </source>
</evidence>
<gene>
    <name evidence="4" type="ORF">FTUN_2831</name>
</gene>
<dbReference type="Gene3D" id="3.60.21.10">
    <property type="match status" value="1"/>
</dbReference>
<evidence type="ECO:0000259" key="2">
    <source>
        <dbReference type="Pfam" id="PF00149"/>
    </source>
</evidence>
<proteinExistence type="predicted"/>
<keyword evidence="1" id="KW-0732">Signal</keyword>
<dbReference type="InterPro" id="IPR015914">
    <property type="entry name" value="PAPs_N"/>
</dbReference>
<dbReference type="Pfam" id="PF00149">
    <property type="entry name" value="Metallophos"/>
    <property type="match status" value="1"/>
</dbReference>
<dbReference type="InterPro" id="IPR004843">
    <property type="entry name" value="Calcineurin-like_PHP"/>
</dbReference>
<dbReference type="PANTHER" id="PTHR22953">
    <property type="entry name" value="ACID PHOSPHATASE RELATED"/>
    <property type="match status" value="1"/>
</dbReference>
<dbReference type="Pfam" id="PF16656">
    <property type="entry name" value="Pur_ac_phosph_N"/>
    <property type="match status" value="1"/>
</dbReference>
<dbReference type="GO" id="GO:0046872">
    <property type="term" value="F:metal ion binding"/>
    <property type="evidence" value="ECO:0007669"/>
    <property type="project" value="InterPro"/>
</dbReference>
<dbReference type="InterPro" id="IPR006311">
    <property type="entry name" value="TAT_signal"/>
</dbReference>
<evidence type="ECO:0000256" key="1">
    <source>
        <dbReference type="ARBA" id="ARBA00022729"/>
    </source>
</evidence>
<dbReference type="InterPro" id="IPR008963">
    <property type="entry name" value="Purple_acid_Pase-like_N"/>
</dbReference>
<protein>
    <recommendedName>
        <fullName evidence="6">Calcineurin-like phosphoesterase domain-containing protein</fullName>
    </recommendedName>
</protein>
<evidence type="ECO:0008006" key="6">
    <source>
        <dbReference type="Google" id="ProtNLM"/>
    </source>
</evidence>
<keyword evidence="5" id="KW-1185">Reference proteome</keyword>
<dbReference type="EMBL" id="CP053452">
    <property type="protein sequence ID" value="QJW95289.1"/>
    <property type="molecule type" value="Genomic_DNA"/>
</dbReference>
<dbReference type="InterPro" id="IPR029052">
    <property type="entry name" value="Metallo-depent_PP-like"/>
</dbReference>
<reference evidence="5" key="1">
    <citation type="submission" date="2020-05" db="EMBL/GenBank/DDBJ databases">
        <title>Frigoriglobus tundricola gen. nov., sp. nov., a psychrotolerant cellulolytic planctomycete of the family Gemmataceae with two divergent copies of 16S rRNA gene.</title>
        <authorList>
            <person name="Kulichevskaya I.S."/>
            <person name="Ivanova A.A."/>
            <person name="Naumoff D.G."/>
            <person name="Beletsky A.V."/>
            <person name="Rijpstra W.I.C."/>
            <person name="Sinninghe Damste J.S."/>
            <person name="Mardanov A.V."/>
            <person name="Ravin N.V."/>
            <person name="Dedysh S.N."/>
        </authorList>
    </citation>
    <scope>NUCLEOTIDE SEQUENCE [LARGE SCALE GENOMIC DNA]</scope>
    <source>
        <strain evidence="5">PL17</strain>
    </source>
</reference>
<dbReference type="Proteomes" id="UP000503447">
    <property type="component" value="Chromosome"/>
</dbReference>
<dbReference type="PROSITE" id="PS51318">
    <property type="entry name" value="TAT"/>
    <property type="match status" value="1"/>
</dbReference>
<evidence type="ECO:0000313" key="5">
    <source>
        <dbReference type="Proteomes" id="UP000503447"/>
    </source>
</evidence>
<feature type="domain" description="Calcineurin-like phosphoesterase" evidence="2">
    <location>
        <begin position="168"/>
        <end position="359"/>
    </location>
</feature>
<dbReference type="SUPFAM" id="SSF56300">
    <property type="entry name" value="Metallo-dependent phosphatases"/>
    <property type="match status" value="1"/>
</dbReference>
<dbReference type="SUPFAM" id="SSF49363">
    <property type="entry name" value="Purple acid phosphatase, N-terminal domain"/>
    <property type="match status" value="1"/>
</dbReference>
<dbReference type="CDD" id="cd00063">
    <property type="entry name" value="FN3"/>
    <property type="match status" value="1"/>
</dbReference>
<feature type="domain" description="Purple acid phosphatase N-terminal" evidence="3">
    <location>
        <begin position="57"/>
        <end position="133"/>
    </location>
</feature>
<dbReference type="Gene3D" id="2.60.40.380">
    <property type="entry name" value="Purple acid phosphatase-like, N-terminal"/>
    <property type="match status" value="1"/>
</dbReference>
<dbReference type="KEGG" id="ftj:FTUN_2831"/>
<name>A0A6M5YME1_9BACT</name>
<dbReference type="InterPro" id="IPR039331">
    <property type="entry name" value="PAPs-like"/>
</dbReference>
<dbReference type="PANTHER" id="PTHR22953:SF153">
    <property type="entry name" value="PURPLE ACID PHOSPHATASE"/>
    <property type="match status" value="1"/>
</dbReference>
<dbReference type="GO" id="GO:0003993">
    <property type="term" value="F:acid phosphatase activity"/>
    <property type="evidence" value="ECO:0007669"/>
    <property type="project" value="InterPro"/>
</dbReference>
<dbReference type="AlphaFoldDB" id="A0A6M5YME1"/>
<organism evidence="4 5">
    <name type="scientific">Frigoriglobus tundricola</name>
    <dbReference type="NCBI Taxonomy" id="2774151"/>
    <lineage>
        <taxon>Bacteria</taxon>
        <taxon>Pseudomonadati</taxon>
        <taxon>Planctomycetota</taxon>
        <taxon>Planctomycetia</taxon>
        <taxon>Gemmatales</taxon>
        <taxon>Gemmataceae</taxon>
        <taxon>Frigoriglobus</taxon>
    </lineage>
</organism>
<sequence length="444" mass="48343">MTVPSRRAFLRSSAGGLASALFVGPGLRADDTPLEVAPPPRPVISPVPADLTPQDTLFLTWQRDPTTTITVQWVGPEKPDLGTVRVAPRDTSAGWTVAKVVTKPFGNTEVRVHRAEVTGLAPGTEYLLQIGPSVHTSRFRTMPVKATDTFTWVSGGDCGTGPHAIGTNQIAAKQEPYFALIGGDLGYDNGTSARTAVQFLQNYSKHMIDPKGRLVPLVTCLGNHEVRGGYRGKRHDATYFLPLFDGLYKETTYGALDFGDYLSLVLLDTGHVSAVGGAQTDWLDSALAERQDRPHLIVANHVPAYPSFRSPAAAPVSGLRGMLGVTEKGGGTGDENRKHWCPLFERYGVDAVLEHHDHTFKRTHPLTDGHVDKYGVPYLGDGSWGQLRAPASPEKRPYLAAVGQAYHMTVHRLEGEQRYHVALEETGRIADIFATHGKRPHRRG</sequence>